<dbReference type="EMBL" id="JAUSRF010000001">
    <property type="protein sequence ID" value="MDP9835698.1"/>
    <property type="molecule type" value="Genomic_DNA"/>
</dbReference>
<proteinExistence type="predicted"/>
<dbReference type="Pfam" id="PF12833">
    <property type="entry name" value="HTH_18"/>
    <property type="match status" value="1"/>
</dbReference>
<keyword evidence="1" id="KW-0805">Transcription regulation</keyword>
<organism evidence="4 5">
    <name type="scientific">Neorhizobium huautlense</name>
    <dbReference type="NCBI Taxonomy" id="67774"/>
    <lineage>
        <taxon>Bacteria</taxon>
        <taxon>Pseudomonadati</taxon>
        <taxon>Pseudomonadota</taxon>
        <taxon>Alphaproteobacteria</taxon>
        <taxon>Hyphomicrobiales</taxon>
        <taxon>Rhizobiaceae</taxon>
        <taxon>Rhizobium/Agrobacterium group</taxon>
        <taxon>Neorhizobium</taxon>
    </lineage>
</organism>
<dbReference type="InterPro" id="IPR018060">
    <property type="entry name" value="HTH_AraC"/>
</dbReference>
<gene>
    <name evidence="4" type="ORF">J2T09_000439</name>
</gene>
<dbReference type="PROSITE" id="PS01124">
    <property type="entry name" value="HTH_ARAC_FAMILY_2"/>
    <property type="match status" value="1"/>
</dbReference>
<evidence type="ECO:0000313" key="4">
    <source>
        <dbReference type="EMBL" id="MDP9835698.1"/>
    </source>
</evidence>
<comment type="caution">
    <text evidence="4">The sequence shown here is derived from an EMBL/GenBank/DDBJ whole genome shotgun (WGS) entry which is preliminary data.</text>
</comment>
<dbReference type="PANTHER" id="PTHR47893:SF1">
    <property type="entry name" value="REGULATORY PROTEIN PCHR"/>
    <property type="match status" value="1"/>
</dbReference>
<dbReference type="Proteomes" id="UP001241472">
    <property type="component" value="Unassembled WGS sequence"/>
</dbReference>
<evidence type="ECO:0000256" key="1">
    <source>
        <dbReference type="ARBA" id="ARBA00023015"/>
    </source>
</evidence>
<reference evidence="4 5" key="1">
    <citation type="submission" date="2023-07" db="EMBL/GenBank/DDBJ databases">
        <title>Sorghum-associated microbial communities from plants grown in Nebraska, USA.</title>
        <authorList>
            <person name="Schachtman D."/>
        </authorList>
    </citation>
    <scope>NUCLEOTIDE SEQUENCE [LARGE SCALE GENOMIC DNA]</scope>
    <source>
        <strain evidence="4 5">DS1307</strain>
    </source>
</reference>
<accession>A0ABT9PNH5</accession>
<evidence type="ECO:0000259" key="3">
    <source>
        <dbReference type="PROSITE" id="PS01124"/>
    </source>
</evidence>
<dbReference type="SMART" id="SM00342">
    <property type="entry name" value="HTH_ARAC"/>
    <property type="match status" value="1"/>
</dbReference>
<keyword evidence="5" id="KW-1185">Reference proteome</keyword>
<name>A0ABT9PNH5_9HYPH</name>
<sequence>MTQLPDHSRPSSSAVSARDFSQASMVFCDDYSLLTSKAGGDEENPLFEGTLGFRRLSTGINVSTAQMTALSDSNHSAIFPRSLSIVLSLEGRPSEFDAGNGCRTMTLQPGEAAFFSFSDDAHTTGRYSCGHRCKSMLIQLRPDLISEINLADFVETRTRASEILSFAADVRMNALCGQLFDPGLCGTVGCLLMESYTLELVARAIEAAGRRSPDDAASVKGNDRMRMARIRELMLAEPGAEHSLSSLAREAGVSVSSLKNKFREIYGQSVFAFLHDVRMDRARQGIEREGWTVSQAAHFAGYRHGSNFSTAFHRYFGYSPGHLARGEIYPHA</sequence>
<dbReference type="PANTHER" id="PTHR47893">
    <property type="entry name" value="REGULATORY PROTEIN PCHR"/>
    <property type="match status" value="1"/>
</dbReference>
<dbReference type="Gene3D" id="1.10.10.60">
    <property type="entry name" value="Homeodomain-like"/>
    <property type="match status" value="1"/>
</dbReference>
<feature type="domain" description="HTH araC/xylS-type" evidence="3">
    <location>
        <begin position="228"/>
        <end position="326"/>
    </location>
</feature>
<evidence type="ECO:0000313" key="5">
    <source>
        <dbReference type="Proteomes" id="UP001241472"/>
    </source>
</evidence>
<protein>
    <submittedName>
        <fullName evidence="4">AraC-like DNA-binding protein</fullName>
    </submittedName>
</protein>
<keyword evidence="2" id="KW-0804">Transcription</keyword>
<dbReference type="RefSeq" id="WP_306830568.1">
    <property type="nucleotide sequence ID" value="NZ_JAUSRF010000001.1"/>
</dbReference>
<dbReference type="InterPro" id="IPR053142">
    <property type="entry name" value="PchR_regulatory_protein"/>
</dbReference>
<evidence type="ECO:0000256" key="2">
    <source>
        <dbReference type="ARBA" id="ARBA00023163"/>
    </source>
</evidence>
<dbReference type="SUPFAM" id="SSF46689">
    <property type="entry name" value="Homeodomain-like"/>
    <property type="match status" value="2"/>
</dbReference>
<dbReference type="InterPro" id="IPR009057">
    <property type="entry name" value="Homeodomain-like_sf"/>
</dbReference>